<keyword evidence="2" id="KW-1185">Reference proteome</keyword>
<dbReference type="EMBL" id="VSRR010000947">
    <property type="protein sequence ID" value="MPC21155.1"/>
    <property type="molecule type" value="Genomic_DNA"/>
</dbReference>
<protein>
    <submittedName>
        <fullName evidence="1">Uncharacterized protein</fullName>
    </submittedName>
</protein>
<proteinExistence type="predicted"/>
<evidence type="ECO:0000313" key="2">
    <source>
        <dbReference type="Proteomes" id="UP000324222"/>
    </source>
</evidence>
<sequence>MCSGVACCRPLTARVEQSSTTTVPFVVVVVANLYKNLCGWCELVCDGEMDLHHPETTNAVVIQADVEGHLSAVLPQGRI</sequence>
<accession>A0A5B7DJ41</accession>
<comment type="caution">
    <text evidence="1">The sequence shown here is derived from an EMBL/GenBank/DDBJ whole genome shotgun (WGS) entry which is preliminary data.</text>
</comment>
<name>A0A5B7DJ41_PORTR</name>
<evidence type="ECO:0000313" key="1">
    <source>
        <dbReference type="EMBL" id="MPC21155.1"/>
    </source>
</evidence>
<reference evidence="1 2" key="1">
    <citation type="submission" date="2019-05" db="EMBL/GenBank/DDBJ databases">
        <title>Another draft genome of Portunus trituberculatus and its Hox gene families provides insights of decapod evolution.</title>
        <authorList>
            <person name="Jeong J.-H."/>
            <person name="Song I."/>
            <person name="Kim S."/>
            <person name="Choi T."/>
            <person name="Kim D."/>
            <person name="Ryu S."/>
            <person name="Kim W."/>
        </authorList>
    </citation>
    <scope>NUCLEOTIDE SEQUENCE [LARGE SCALE GENOMIC DNA]</scope>
    <source>
        <tissue evidence="1">Muscle</tissue>
    </source>
</reference>
<organism evidence="1 2">
    <name type="scientific">Portunus trituberculatus</name>
    <name type="common">Swimming crab</name>
    <name type="synonym">Neptunus trituberculatus</name>
    <dbReference type="NCBI Taxonomy" id="210409"/>
    <lineage>
        <taxon>Eukaryota</taxon>
        <taxon>Metazoa</taxon>
        <taxon>Ecdysozoa</taxon>
        <taxon>Arthropoda</taxon>
        <taxon>Crustacea</taxon>
        <taxon>Multicrustacea</taxon>
        <taxon>Malacostraca</taxon>
        <taxon>Eumalacostraca</taxon>
        <taxon>Eucarida</taxon>
        <taxon>Decapoda</taxon>
        <taxon>Pleocyemata</taxon>
        <taxon>Brachyura</taxon>
        <taxon>Eubrachyura</taxon>
        <taxon>Portunoidea</taxon>
        <taxon>Portunidae</taxon>
        <taxon>Portuninae</taxon>
        <taxon>Portunus</taxon>
    </lineage>
</organism>
<dbReference type="AlphaFoldDB" id="A0A5B7DJ41"/>
<dbReference type="Proteomes" id="UP000324222">
    <property type="component" value="Unassembled WGS sequence"/>
</dbReference>
<gene>
    <name evidence="1" type="ORF">E2C01_014131</name>
</gene>